<reference evidence="1 2" key="2">
    <citation type="submission" date="2021-10" db="EMBL/GenBank/DDBJ databases">
        <authorList>
            <person name="Piombo E."/>
        </authorList>
    </citation>
    <scope>NUCLEOTIDE SEQUENCE [LARGE SCALE GENOMIC DNA]</scope>
</reference>
<evidence type="ECO:0000313" key="2">
    <source>
        <dbReference type="Proteomes" id="UP000754883"/>
    </source>
</evidence>
<name>A0A9N9ULC9_9HYPO</name>
<reference evidence="2" key="1">
    <citation type="submission" date="2019-06" db="EMBL/GenBank/DDBJ databases">
        <authorList>
            <person name="Broberg M."/>
        </authorList>
    </citation>
    <scope>NUCLEOTIDE SEQUENCE [LARGE SCALE GENOMIC DNA]</scope>
</reference>
<keyword evidence="2" id="KW-1185">Reference proteome</keyword>
<protein>
    <submittedName>
        <fullName evidence="1">Uncharacterized protein</fullName>
    </submittedName>
</protein>
<evidence type="ECO:0000313" key="1">
    <source>
        <dbReference type="EMBL" id="CAG9991083.1"/>
    </source>
</evidence>
<proteinExistence type="predicted"/>
<accession>A0A9N9ULC9</accession>
<comment type="caution">
    <text evidence="1">The sequence shown here is derived from an EMBL/GenBank/DDBJ whole genome shotgun (WGS) entry which is preliminary data.</text>
</comment>
<dbReference type="Proteomes" id="UP000754883">
    <property type="component" value="Unassembled WGS sequence"/>
</dbReference>
<gene>
    <name evidence="1" type="ORF">CBYS24578_00007309</name>
</gene>
<sequence length="68" mass="7733">MHRYEVILLDATAKRSPSLDNTITAASASFVQVQNEGMNIRHQAFKYLPAENALTVIDARWEIRDIKC</sequence>
<organism evidence="1 2">
    <name type="scientific">Clonostachys byssicola</name>
    <dbReference type="NCBI Taxonomy" id="160290"/>
    <lineage>
        <taxon>Eukaryota</taxon>
        <taxon>Fungi</taxon>
        <taxon>Dikarya</taxon>
        <taxon>Ascomycota</taxon>
        <taxon>Pezizomycotina</taxon>
        <taxon>Sordariomycetes</taxon>
        <taxon>Hypocreomycetidae</taxon>
        <taxon>Hypocreales</taxon>
        <taxon>Bionectriaceae</taxon>
        <taxon>Clonostachys</taxon>
    </lineage>
</organism>
<dbReference type="AlphaFoldDB" id="A0A9N9ULC9"/>
<dbReference type="EMBL" id="CABFNO020001476">
    <property type="protein sequence ID" value="CAG9991083.1"/>
    <property type="molecule type" value="Genomic_DNA"/>
</dbReference>